<dbReference type="InterPro" id="IPR050177">
    <property type="entry name" value="Lipid_A_modif_metabolic_enz"/>
</dbReference>
<dbReference type="EMBL" id="JBHSDL010000018">
    <property type="protein sequence ID" value="MFC4376070.1"/>
    <property type="molecule type" value="Genomic_DNA"/>
</dbReference>
<proteinExistence type="predicted"/>
<dbReference type="SUPFAM" id="SSF51735">
    <property type="entry name" value="NAD(P)-binding Rossmann-fold domains"/>
    <property type="match status" value="1"/>
</dbReference>
<name>A0ABV8VN34_9NOCA</name>
<dbReference type="Gene3D" id="3.40.50.720">
    <property type="entry name" value="NAD(P)-binding Rossmann-like Domain"/>
    <property type="match status" value="1"/>
</dbReference>
<keyword evidence="3" id="KW-1185">Reference proteome</keyword>
<comment type="caution">
    <text evidence="2">The sequence shown here is derived from an EMBL/GenBank/DDBJ whole genome shotgun (WGS) entry which is preliminary data.</text>
</comment>
<evidence type="ECO:0000259" key="1">
    <source>
        <dbReference type="Pfam" id="PF07993"/>
    </source>
</evidence>
<dbReference type="InterPro" id="IPR036291">
    <property type="entry name" value="NAD(P)-bd_dom_sf"/>
</dbReference>
<feature type="domain" description="Thioester reductase (TE)" evidence="1">
    <location>
        <begin position="48"/>
        <end position="218"/>
    </location>
</feature>
<sequence length="346" mass="37596">MSLRSDGPRTALLTGVSGVVGRAVAAELRGFHVVGLAHSDTDVPEADEVLQADLRQPRLGLSEWRWAELAERVDVIVHSGALTEWGQPREVYQGINIDGTARVVELAQAAAAPIHLISSCFVHALERGRIEDLRPGNVVAPYIWSKLEAEQLVAHSGLPYAIHRPTNIIGDSATGASSRPQIVQQLSGWFCRGKAPYFPLHPGNLMDFVPLDVTAHAIARTVEAGALGRVWWQTYGAEAMSVDEAQQIMVDHAATLGRVVAPAPVVDPTQPLPLALERIAPISRKFLQVLIDTSEVTHACGGVLPSSLPELRAEFGVPEVSDRDAYRRTLEYWATSRLESDRKESA</sequence>
<accession>A0ABV8VN34</accession>
<evidence type="ECO:0000313" key="3">
    <source>
        <dbReference type="Proteomes" id="UP001595844"/>
    </source>
</evidence>
<protein>
    <submittedName>
        <fullName evidence="2">SDR family oxidoreductase</fullName>
    </submittedName>
</protein>
<gene>
    <name evidence="2" type="ORF">ACFO5K_18365</name>
</gene>
<evidence type="ECO:0000313" key="2">
    <source>
        <dbReference type="EMBL" id="MFC4376070.1"/>
    </source>
</evidence>
<dbReference type="Proteomes" id="UP001595844">
    <property type="component" value="Unassembled WGS sequence"/>
</dbReference>
<dbReference type="InterPro" id="IPR013120">
    <property type="entry name" value="FAR_NAD-bd"/>
</dbReference>
<dbReference type="Pfam" id="PF07993">
    <property type="entry name" value="NAD_binding_4"/>
    <property type="match status" value="1"/>
</dbReference>
<dbReference type="RefSeq" id="WP_378564131.1">
    <property type="nucleotide sequence ID" value="NZ_JBHSDL010000018.1"/>
</dbReference>
<reference evidence="3" key="1">
    <citation type="journal article" date="2019" name="Int. J. Syst. Evol. Microbiol.">
        <title>The Global Catalogue of Microorganisms (GCM) 10K type strain sequencing project: providing services to taxonomists for standard genome sequencing and annotation.</title>
        <authorList>
            <consortium name="The Broad Institute Genomics Platform"/>
            <consortium name="The Broad Institute Genome Sequencing Center for Infectious Disease"/>
            <person name="Wu L."/>
            <person name="Ma J."/>
        </authorList>
    </citation>
    <scope>NUCLEOTIDE SEQUENCE [LARGE SCALE GENOMIC DNA]</scope>
    <source>
        <strain evidence="3">IBRC-M 10490</strain>
    </source>
</reference>
<dbReference type="PANTHER" id="PTHR43245">
    <property type="entry name" value="BIFUNCTIONAL POLYMYXIN RESISTANCE PROTEIN ARNA"/>
    <property type="match status" value="1"/>
</dbReference>
<organism evidence="2 3">
    <name type="scientific">Nocardia halotolerans</name>
    <dbReference type="NCBI Taxonomy" id="1755878"/>
    <lineage>
        <taxon>Bacteria</taxon>
        <taxon>Bacillati</taxon>
        <taxon>Actinomycetota</taxon>
        <taxon>Actinomycetes</taxon>
        <taxon>Mycobacteriales</taxon>
        <taxon>Nocardiaceae</taxon>
        <taxon>Nocardia</taxon>
    </lineage>
</organism>